<reference evidence="2 6" key="1">
    <citation type="submission" date="2015-09" db="EMBL/GenBank/DDBJ databases">
        <authorList>
            <consortium name="Pathogen Informatics"/>
        </authorList>
    </citation>
    <scope>NUCLEOTIDE SEQUENCE [LARGE SCALE GENOMIC DNA]</scope>
    <source>
        <strain evidence="2 6">2789STDY5608822</strain>
    </source>
</reference>
<keyword evidence="3" id="KW-0808">Transferase</keyword>
<comment type="caution">
    <text evidence="3">The sequence shown here is derived from an EMBL/GenBank/DDBJ whole genome shotgun (WGS) entry which is preliminary data.</text>
</comment>
<dbReference type="AlphaFoldDB" id="A0A174JEM6"/>
<dbReference type="GO" id="GO:0004145">
    <property type="term" value="F:diamine N-acetyltransferase activity"/>
    <property type="evidence" value="ECO:0007669"/>
    <property type="project" value="UniProtKB-EC"/>
</dbReference>
<dbReference type="Gene3D" id="3.40.630.30">
    <property type="match status" value="1"/>
</dbReference>
<accession>A0A174JEM6</accession>
<reference evidence="5 7" key="2">
    <citation type="submission" date="2018-08" db="EMBL/GenBank/DDBJ databases">
        <title>A genome reference for cultivated species of the human gut microbiota.</title>
        <authorList>
            <person name="Zou Y."/>
            <person name="Xue W."/>
            <person name="Luo G."/>
        </authorList>
    </citation>
    <scope>NUCLEOTIDE SEQUENCE [LARGE SCALE GENOMIC DNA]</scope>
    <source>
        <strain evidence="5 7">AM30-4</strain>
    </source>
</reference>
<evidence type="ECO:0000313" key="8">
    <source>
        <dbReference type="Proteomes" id="UP000441358"/>
    </source>
</evidence>
<dbReference type="InterPro" id="IPR016181">
    <property type="entry name" value="Acyl_CoA_acyltransferase"/>
</dbReference>
<evidence type="ECO:0000259" key="1">
    <source>
        <dbReference type="PROSITE" id="PS51186"/>
    </source>
</evidence>
<dbReference type="PANTHER" id="PTHR43415">
    <property type="entry name" value="SPERMIDINE N(1)-ACETYLTRANSFERASE"/>
    <property type="match status" value="1"/>
</dbReference>
<dbReference type="SUPFAM" id="SSF55729">
    <property type="entry name" value="Acyl-CoA N-acyltransferases (Nat)"/>
    <property type="match status" value="1"/>
</dbReference>
<feature type="domain" description="N-acetyltransferase" evidence="1">
    <location>
        <begin position="6"/>
        <end position="165"/>
    </location>
</feature>
<evidence type="ECO:0000313" key="4">
    <source>
        <dbReference type="EMBL" id="MRZ50762.1"/>
    </source>
</evidence>
<dbReference type="Proteomes" id="UP000461276">
    <property type="component" value="Unassembled WGS sequence"/>
</dbReference>
<dbReference type="PANTHER" id="PTHR43415:SF3">
    <property type="entry name" value="GNAT-FAMILY ACETYLTRANSFERASE"/>
    <property type="match status" value="1"/>
</dbReference>
<reference evidence="8 9" key="3">
    <citation type="journal article" date="2019" name="Nat. Med.">
        <title>A library of human gut bacterial isolates paired with longitudinal multiomics data enables mechanistic microbiome research.</title>
        <authorList>
            <person name="Poyet M."/>
            <person name="Groussin M."/>
            <person name="Gibbons S.M."/>
            <person name="Avila-Pacheco J."/>
            <person name="Jiang X."/>
            <person name="Kearney S.M."/>
            <person name="Perrotta A.R."/>
            <person name="Berdy B."/>
            <person name="Zhao S."/>
            <person name="Lieberman T.D."/>
            <person name="Swanson P.K."/>
            <person name="Smith M."/>
            <person name="Roesemann S."/>
            <person name="Alexander J.E."/>
            <person name="Rich S.A."/>
            <person name="Livny J."/>
            <person name="Vlamakis H."/>
            <person name="Clish C."/>
            <person name="Bullock K."/>
            <person name="Deik A."/>
            <person name="Scott J."/>
            <person name="Pierce K.A."/>
            <person name="Xavier R.J."/>
            <person name="Alm E.J."/>
        </authorList>
    </citation>
    <scope>NUCLEOTIDE SEQUENCE [LARGE SCALE GENOMIC DNA]</scope>
    <source>
        <strain evidence="4 8">BIOML-A32</strain>
        <strain evidence="3 9">BIOML-A9</strain>
    </source>
</reference>
<dbReference type="EMBL" id="WKMC01000007">
    <property type="protein sequence ID" value="MRZ50762.1"/>
    <property type="molecule type" value="Genomic_DNA"/>
</dbReference>
<dbReference type="Proteomes" id="UP000095455">
    <property type="component" value="Unassembled WGS sequence"/>
</dbReference>
<dbReference type="EC" id="2.3.1.57" evidence="2"/>
<protein>
    <submittedName>
        <fullName evidence="3 5">N-acetyltransferase</fullName>
    </submittedName>
    <submittedName>
        <fullName evidence="2">Spermidine N(1)-acetyltransferase</fullName>
        <ecNumber evidence="2">2.3.1.57</ecNumber>
    </submittedName>
</protein>
<evidence type="ECO:0000313" key="2">
    <source>
        <dbReference type="EMBL" id="CUO97111.1"/>
    </source>
</evidence>
<dbReference type="Proteomes" id="UP000441358">
    <property type="component" value="Unassembled WGS sequence"/>
</dbReference>
<dbReference type="EMBL" id="QSJN01000009">
    <property type="protein sequence ID" value="RHD73152.1"/>
    <property type="molecule type" value="Genomic_DNA"/>
</dbReference>
<evidence type="ECO:0000313" key="5">
    <source>
        <dbReference type="EMBL" id="RHD73152.1"/>
    </source>
</evidence>
<evidence type="ECO:0000313" key="6">
    <source>
        <dbReference type="Proteomes" id="UP000095455"/>
    </source>
</evidence>
<dbReference type="EMBL" id="WKMY01000007">
    <property type="protein sequence ID" value="MRY93963.1"/>
    <property type="molecule type" value="Genomic_DNA"/>
</dbReference>
<evidence type="ECO:0000313" key="7">
    <source>
        <dbReference type="Proteomes" id="UP000284660"/>
    </source>
</evidence>
<evidence type="ECO:0000313" key="9">
    <source>
        <dbReference type="Proteomes" id="UP000461276"/>
    </source>
</evidence>
<dbReference type="EMBL" id="CYYK01000014">
    <property type="protein sequence ID" value="CUO97111.1"/>
    <property type="molecule type" value="Genomic_DNA"/>
</dbReference>
<evidence type="ECO:0000313" key="3">
    <source>
        <dbReference type="EMBL" id="MRY93963.1"/>
    </source>
</evidence>
<keyword evidence="2" id="KW-0012">Acyltransferase</keyword>
<gene>
    <name evidence="2" type="primary">speG_2</name>
    <name evidence="5" type="ORF">DW782_15005</name>
    <name evidence="2" type="ORF">ERS852380_03619</name>
    <name evidence="4" type="ORF">GKD66_11140</name>
    <name evidence="3" type="ORF">GKD67_12150</name>
</gene>
<dbReference type="RefSeq" id="WP_008780895.1">
    <property type="nucleotide sequence ID" value="NZ_CABMKT010000001.1"/>
</dbReference>
<dbReference type="Pfam" id="PF13302">
    <property type="entry name" value="Acetyltransf_3"/>
    <property type="match status" value="1"/>
</dbReference>
<dbReference type="PROSITE" id="PS51186">
    <property type="entry name" value="GNAT"/>
    <property type="match status" value="1"/>
</dbReference>
<dbReference type="OMA" id="WINDCEN"/>
<organism evidence="3 9">
    <name type="scientific">Parabacteroides distasonis</name>
    <dbReference type="NCBI Taxonomy" id="823"/>
    <lineage>
        <taxon>Bacteria</taxon>
        <taxon>Pseudomonadati</taxon>
        <taxon>Bacteroidota</taxon>
        <taxon>Bacteroidia</taxon>
        <taxon>Bacteroidales</taxon>
        <taxon>Tannerellaceae</taxon>
        <taxon>Parabacteroides</taxon>
    </lineage>
</organism>
<dbReference type="InterPro" id="IPR000182">
    <property type="entry name" value="GNAT_dom"/>
</dbReference>
<sequence length="174" mass="20415">MKFGNVNIRPFTENDILNKVRWINDCENNKFLHYELPLDEDKTRAWFHKNKDRADRYDAIIEYDRNPVGVIGLLSIVDGRAEYYITLGESRYRGKGIARDASILLLKYAFDELDLLEVYLYTEVDNIPAQKLFEKCGFVKHRLDKNSAVNRGTLVDRFYYSITASEFRENSKGK</sequence>
<proteinExistence type="predicted"/>
<name>A0A174JEM6_PARDI</name>
<dbReference type="Proteomes" id="UP000284660">
    <property type="component" value="Unassembled WGS sequence"/>
</dbReference>